<sequence length="69" mass="7690">MSDIHDSFENALTDAVSKFPKNEFIIQQVVSEDKTIPVELSTAFAFRQEPKPAPLRTILAMATLTLARV</sequence>
<dbReference type="EMBL" id="MTSU01000044">
    <property type="protein sequence ID" value="ONF90242.1"/>
    <property type="molecule type" value="Genomic_DNA"/>
</dbReference>
<accession>A0AB73MKG8</accession>
<reference evidence="1 2" key="1">
    <citation type="submission" date="2017-01" db="EMBL/GenBank/DDBJ databases">
        <title>Comparative genomic analysis of Brazilian Leptospira santarosai.</title>
        <authorList>
            <person name="Moreno L.Z."/>
            <person name="Miraglia F."/>
            <person name="Kremer F.S."/>
            <person name="Eslabao M.R."/>
            <person name="Lilenbaum W."/>
            <person name="Dellagostin O.A."/>
            <person name="Moreno A.M."/>
        </authorList>
    </citation>
    <scope>NUCLEOTIDE SEQUENCE [LARGE SCALE GENOMIC DNA]</scope>
    <source>
        <strain evidence="1 2">M52/8-19</strain>
    </source>
</reference>
<comment type="caution">
    <text evidence="1">The sequence shown here is derived from an EMBL/GenBank/DDBJ whole genome shotgun (WGS) entry which is preliminary data.</text>
</comment>
<dbReference type="Proteomes" id="UP000189337">
    <property type="component" value="Unassembled WGS sequence"/>
</dbReference>
<evidence type="ECO:0000313" key="1">
    <source>
        <dbReference type="EMBL" id="ONF90242.1"/>
    </source>
</evidence>
<protein>
    <submittedName>
        <fullName evidence="1">Uncharacterized protein</fullName>
    </submittedName>
</protein>
<evidence type="ECO:0000313" key="2">
    <source>
        <dbReference type="Proteomes" id="UP000189337"/>
    </source>
</evidence>
<dbReference type="RefSeq" id="WP_032809030.1">
    <property type="nucleotide sequence ID" value="NZ_MTSU01000044.1"/>
</dbReference>
<name>A0AB73MKG8_9LEPT</name>
<dbReference type="AlphaFoldDB" id="A0AB73MKG8"/>
<gene>
    <name evidence="1" type="ORF">BWD14_19885</name>
</gene>
<organism evidence="1 2">
    <name type="scientific">Leptospira santarosai</name>
    <dbReference type="NCBI Taxonomy" id="28183"/>
    <lineage>
        <taxon>Bacteria</taxon>
        <taxon>Pseudomonadati</taxon>
        <taxon>Spirochaetota</taxon>
        <taxon>Spirochaetia</taxon>
        <taxon>Leptospirales</taxon>
        <taxon>Leptospiraceae</taxon>
        <taxon>Leptospira</taxon>
    </lineage>
</organism>
<proteinExistence type="predicted"/>